<dbReference type="Proteomes" id="UP001501303">
    <property type="component" value="Unassembled WGS sequence"/>
</dbReference>
<proteinExistence type="predicted"/>
<dbReference type="EMBL" id="BAAAMJ010000018">
    <property type="protein sequence ID" value="GAA1911054.1"/>
    <property type="molecule type" value="Genomic_DNA"/>
</dbReference>
<reference evidence="2" key="1">
    <citation type="journal article" date="2019" name="Int. J. Syst. Evol. Microbiol.">
        <title>The Global Catalogue of Microorganisms (GCM) 10K type strain sequencing project: providing services to taxonomists for standard genome sequencing and annotation.</title>
        <authorList>
            <consortium name="The Broad Institute Genomics Platform"/>
            <consortium name="The Broad Institute Genome Sequencing Center for Infectious Disease"/>
            <person name="Wu L."/>
            <person name="Ma J."/>
        </authorList>
    </citation>
    <scope>NUCLEOTIDE SEQUENCE [LARGE SCALE GENOMIC DNA]</scope>
    <source>
        <strain evidence="2">JCM 13581</strain>
    </source>
</reference>
<evidence type="ECO:0000313" key="2">
    <source>
        <dbReference type="Proteomes" id="UP001501303"/>
    </source>
</evidence>
<protein>
    <submittedName>
        <fullName evidence="1">Uncharacterized protein</fullName>
    </submittedName>
</protein>
<evidence type="ECO:0000313" key="1">
    <source>
        <dbReference type="EMBL" id="GAA1911054.1"/>
    </source>
</evidence>
<name>A0ABP5ADI7_9ACTN</name>
<organism evidence="1 2">
    <name type="scientific">Streptomyces sodiiphilus</name>
    <dbReference type="NCBI Taxonomy" id="226217"/>
    <lineage>
        <taxon>Bacteria</taxon>
        <taxon>Bacillati</taxon>
        <taxon>Actinomycetota</taxon>
        <taxon>Actinomycetes</taxon>
        <taxon>Kitasatosporales</taxon>
        <taxon>Streptomycetaceae</taxon>
        <taxon>Streptomyces</taxon>
    </lineage>
</organism>
<keyword evidence="2" id="KW-1185">Reference proteome</keyword>
<accession>A0ABP5ADI7</accession>
<sequence length="58" mass="6120">MEIDSAPNPASAQKLTFARDAGAHPLRRRFGKGSIEKIDGVVVLDICDAVRGVRVAGS</sequence>
<gene>
    <name evidence="1" type="ORF">GCM10009716_21190</name>
</gene>
<comment type="caution">
    <text evidence="1">The sequence shown here is derived from an EMBL/GenBank/DDBJ whole genome shotgun (WGS) entry which is preliminary data.</text>
</comment>